<name>A0A926HMS7_9FIRM</name>
<dbReference type="AlphaFoldDB" id="A0A926HMS7"/>
<keyword evidence="2" id="KW-0560">Oxidoreductase</keyword>
<evidence type="ECO:0000313" key="3">
    <source>
        <dbReference type="EMBL" id="MBC8529458.1"/>
    </source>
</evidence>
<organism evidence="3 4">
    <name type="scientific">Luoshenia tenuis</name>
    <dbReference type="NCBI Taxonomy" id="2763654"/>
    <lineage>
        <taxon>Bacteria</taxon>
        <taxon>Bacillati</taxon>
        <taxon>Bacillota</taxon>
        <taxon>Clostridia</taxon>
        <taxon>Christensenellales</taxon>
        <taxon>Christensenellaceae</taxon>
        <taxon>Luoshenia</taxon>
    </lineage>
</organism>
<dbReference type="PROSITE" id="PS00061">
    <property type="entry name" value="ADH_SHORT"/>
    <property type="match status" value="1"/>
</dbReference>
<dbReference type="InterPro" id="IPR020904">
    <property type="entry name" value="Sc_DH/Rdtase_CS"/>
</dbReference>
<evidence type="ECO:0000256" key="2">
    <source>
        <dbReference type="ARBA" id="ARBA00023002"/>
    </source>
</evidence>
<proteinExistence type="inferred from homology"/>
<evidence type="ECO:0000313" key="4">
    <source>
        <dbReference type="Proteomes" id="UP000654279"/>
    </source>
</evidence>
<dbReference type="InterPro" id="IPR002347">
    <property type="entry name" value="SDR_fam"/>
</dbReference>
<dbReference type="PANTHER" id="PTHR42760:SF5">
    <property type="entry name" value="2-DEHYDRO-3-DEOXY-D-GLUCONATE 5-DEHYDROGENASE"/>
    <property type="match status" value="1"/>
</dbReference>
<dbReference type="Gene3D" id="3.40.50.720">
    <property type="entry name" value="NAD(P)-binding Rossmann-like Domain"/>
    <property type="match status" value="1"/>
</dbReference>
<comment type="similarity">
    <text evidence="1">Belongs to the short-chain dehydrogenases/reductases (SDR) family.</text>
</comment>
<sequence>MKAAELFDLKGKRAVITGASRGIGRAVAESYHELGASVALLARSSAVLDAAQALHTPCAPAYGFQVDLQDRAAREHAFEKAVAALGGVDILINNAGMCEDFPAADYPLDAWDRILELNLTSALHLSQLAAKCMIPQRSGKIINLCSLHSYLGKRQIEGYAASKGALKLLTQSLAHEWAPYGICVNGVAPGFIETEISSGLRQDPVEYPKTLDRLPMGRWGTPEELRGAFIFLGSAASDYVTGHILAVDGGILAV</sequence>
<dbReference type="FunFam" id="3.40.50.720:FF:000084">
    <property type="entry name" value="Short-chain dehydrogenase reductase"/>
    <property type="match status" value="1"/>
</dbReference>
<protein>
    <submittedName>
        <fullName evidence="3">SDR family oxidoreductase</fullName>
    </submittedName>
</protein>
<dbReference type="RefSeq" id="WP_249285301.1">
    <property type="nucleotide sequence ID" value="NZ_JACRSO010000003.1"/>
</dbReference>
<dbReference type="PRINTS" id="PR00081">
    <property type="entry name" value="GDHRDH"/>
</dbReference>
<reference evidence="3" key="1">
    <citation type="submission" date="2020-08" db="EMBL/GenBank/DDBJ databases">
        <title>Genome public.</title>
        <authorList>
            <person name="Liu C."/>
            <person name="Sun Q."/>
        </authorList>
    </citation>
    <scope>NUCLEOTIDE SEQUENCE</scope>
    <source>
        <strain evidence="3">NSJ-44</strain>
    </source>
</reference>
<dbReference type="SUPFAM" id="SSF51735">
    <property type="entry name" value="NAD(P)-binding Rossmann-fold domains"/>
    <property type="match status" value="1"/>
</dbReference>
<accession>A0A926HMS7</accession>
<dbReference type="PANTHER" id="PTHR42760">
    <property type="entry name" value="SHORT-CHAIN DEHYDROGENASES/REDUCTASES FAMILY MEMBER"/>
    <property type="match status" value="1"/>
</dbReference>
<dbReference type="EMBL" id="JACRSO010000003">
    <property type="protein sequence ID" value="MBC8529458.1"/>
    <property type="molecule type" value="Genomic_DNA"/>
</dbReference>
<evidence type="ECO:0000256" key="1">
    <source>
        <dbReference type="ARBA" id="ARBA00006484"/>
    </source>
</evidence>
<dbReference type="PRINTS" id="PR00080">
    <property type="entry name" value="SDRFAMILY"/>
</dbReference>
<dbReference type="InterPro" id="IPR036291">
    <property type="entry name" value="NAD(P)-bd_dom_sf"/>
</dbReference>
<comment type="caution">
    <text evidence="3">The sequence shown here is derived from an EMBL/GenBank/DDBJ whole genome shotgun (WGS) entry which is preliminary data.</text>
</comment>
<dbReference type="GO" id="GO:0016616">
    <property type="term" value="F:oxidoreductase activity, acting on the CH-OH group of donors, NAD or NADP as acceptor"/>
    <property type="evidence" value="ECO:0007669"/>
    <property type="project" value="TreeGrafter"/>
</dbReference>
<keyword evidence="4" id="KW-1185">Reference proteome</keyword>
<dbReference type="Pfam" id="PF13561">
    <property type="entry name" value="adh_short_C2"/>
    <property type="match status" value="1"/>
</dbReference>
<dbReference type="GO" id="GO:0008206">
    <property type="term" value="P:bile acid metabolic process"/>
    <property type="evidence" value="ECO:0007669"/>
    <property type="project" value="UniProtKB-ARBA"/>
</dbReference>
<dbReference type="Proteomes" id="UP000654279">
    <property type="component" value="Unassembled WGS sequence"/>
</dbReference>
<gene>
    <name evidence="3" type="ORF">H8699_08465</name>
</gene>